<feature type="domain" description="Leucine-binding protein" evidence="4">
    <location>
        <begin position="47"/>
        <end position="382"/>
    </location>
</feature>
<gene>
    <name evidence="5" type="ORF">ACFFHQ_00350</name>
</gene>
<evidence type="ECO:0000259" key="4">
    <source>
        <dbReference type="Pfam" id="PF13458"/>
    </source>
</evidence>
<feature type="signal peptide" evidence="3">
    <location>
        <begin position="1"/>
        <end position="23"/>
    </location>
</feature>
<protein>
    <submittedName>
        <fullName evidence="5">ABC transporter substrate-binding protein</fullName>
    </submittedName>
</protein>
<comment type="similarity">
    <text evidence="1">Belongs to the leucine-binding protein family.</text>
</comment>
<keyword evidence="6" id="KW-1185">Reference proteome</keyword>
<proteinExistence type="inferred from homology"/>
<evidence type="ECO:0000256" key="2">
    <source>
        <dbReference type="ARBA" id="ARBA00022729"/>
    </source>
</evidence>
<evidence type="ECO:0000313" key="6">
    <source>
        <dbReference type="Proteomes" id="UP001589785"/>
    </source>
</evidence>
<dbReference type="PANTHER" id="PTHR30483">
    <property type="entry name" value="LEUCINE-SPECIFIC-BINDING PROTEIN"/>
    <property type="match status" value="1"/>
</dbReference>
<dbReference type="Pfam" id="PF13458">
    <property type="entry name" value="Peripla_BP_6"/>
    <property type="match status" value="1"/>
</dbReference>
<dbReference type="Gene3D" id="3.40.50.2300">
    <property type="match status" value="2"/>
</dbReference>
<dbReference type="InterPro" id="IPR028081">
    <property type="entry name" value="Leu-bd"/>
</dbReference>
<dbReference type="InterPro" id="IPR028082">
    <property type="entry name" value="Peripla_BP_I"/>
</dbReference>
<dbReference type="RefSeq" id="WP_066227594.1">
    <property type="nucleotide sequence ID" value="NZ_JBHLVN010000001.1"/>
</dbReference>
<dbReference type="PANTHER" id="PTHR30483:SF6">
    <property type="entry name" value="PERIPLASMIC BINDING PROTEIN OF ABC TRANSPORTER FOR NATURAL AMINO ACIDS"/>
    <property type="match status" value="1"/>
</dbReference>
<dbReference type="CDD" id="cd20014">
    <property type="entry name" value="PBP1_RPA0668_benzoate-like"/>
    <property type="match status" value="1"/>
</dbReference>
<organism evidence="5 6">
    <name type="scientific">Geobacillus jurassicus</name>
    <dbReference type="NCBI Taxonomy" id="235932"/>
    <lineage>
        <taxon>Bacteria</taxon>
        <taxon>Bacillati</taxon>
        <taxon>Bacillota</taxon>
        <taxon>Bacilli</taxon>
        <taxon>Bacillales</taxon>
        <taxon>Anoxybacillaceae</taxon>
        <taxon>Geobacillus</taxon>
    </lineage>
</organism>
<dbReference type="InterPro" id="IPR051010">
    <property type="entry name" value="BCAA_transport"/>
</dbReference>
<comment type="caution">
    <text evidence="5">The sequence shown here is derived from an EMBL/GenBank/DDBJ whole genome shotgun (WGS) entry which is preliminary data.</text>
</comment>
<evidence type="ECO:0000256" key="1">
    <source>
        <dbReference type="ARBA" id="ARBA00010062"/>
    </source>
</evidence>
<dbReference type="SUPFAM" id="SSF53822">
    <property type="entry name" value="Periplasmic binding protein-like I"/>
    <property type="match status" value="1"/>
</dbReference>
<reference evidence="5 6" key="1">
    <citation type="submission" date="2024-09" db="EMBL/GenBank/DDBJ databases">
        <authorList>
            <person name="Sun Q."/>
            <person name="Mori K."/>
        </authorList>
    </citation>
    <scope>NUCLEOTIDE SEQUENCE [LARGE SCALE GENOMIC DNA]</scope>
    <source>
        <strain evidence="5 6">CCM 7224</strain>
    </source>
</reference>
<name>A0ABV6GN83_9BACL</name>
<dbReference type="PROSITE" id="PS51257">
    <property type="entry name" value="PROKAR_LIPOPROTEIN"/>
    <property type="match status" value="1"/>
</dbReference>
<accession>A0ABV6GN83</accession>
<dbReference type="Proteomes" id="UP001589785">
    <property type="component" value="Unassembled WGS sequence"/>
</dbReference>
<evidence type="ECO:0000256" key="3">
    <source>
        <dbReference type="SAM" id="SignalP"/>
    </source>
</evidence>
<evidence type="ECO:0000313" key="5">
    <source>
        <dbReference type="EMBL" id="MFC0295945.1"/>
    </source>
</evidence>
<keyword evidence="2 3" id="KW-0732">Signal</keyword>
<sequence length="410" mass="44236">MKKKKGFLKRAAGMMMLAAMLMAAGCAQSSSTSSGSGSDKGEGSSSSVKIGFILSQTGTFAPLSEGILNGFQLYLDQHNGTLGGKKVEIKVEDDEANPQVALRKYRQLVHAQKVDLLVGPISSAVAYALRDEVEKDKKVLIDANAAGDDLSWGKKSDYVYRVSFSNWQNGSNAAKYLAEQVGKKAVILAPDYPAGKEVLRAFKAAFEAAGGKVVKEIYPKLNTNDFAPYLQEAAAEKPDLIYAFFAGSDGIRFVTQYKEFGLKGKIPLAGSLEFGDELITQPTGEAAEGIIAGINYSPYLDNELNKQFVEAYKAKYGKLPNVFSVEGYDAAAMLDKAITEAGSLRSENLIKVLKGISFDSPRGPIMIDPATNNPIQNFYISKNTLKDGAIVPEVIETVEKVTMPETSPFE</sequence>
<feature type="chain" id="PRO_5045730048" evidence="3">
    <location>
        <begin position="24"/>
        <end position="410"/>
    </location>
</feature>
<dbReference type="EMBL" id="JBHLVN010000001">
    <property type="protein sequence ID" value="MFC0295945.1"/>
    <property type="molecule type" value="Genomic_DNA"/>
</dbReference>